<evidence type="ECO:0000256" key="2">
    <source>
        <dbReference type="SAM" id="MobiDB-lite"/>
    </source>
</evidence>
<dbReference type="OrthoDB" id="10023951at2759"/>
<feature type="compositionally biased region" description="Polar residues" evidence="2">
    <location>
        <begin position="161"/>
        <end position="178"/>
    </location>
</feature>
<feature type="region of interest" description="Disordered" evidence="2">
    <location>
        <begin position="355"/>
        <end position="410"/>
    </location>
</feature>
<comment type="similarity">
    <text evidence="1">Belongs to the SAPAP family.</text>
</comment>
<organism evidence="3 4">
    <name type="scientific">Rattus norvegicus</name>
    <name type="common">Rat</name>
    <dbReference type="NCBI Taxonomy" id="10116"/>
    <lineage>
        <taxon>Eukaryota</taxon>
        <taxon>Metazoa</taxon>
        <taxon>Chordata</taxon>
        <taxon>Craniata</taxon>
        <taxon>Vertebrata</taxon>
        <taxon>Euteleostomi</taxon>
        <taxon>Mammalia</taxon>
        <taxon>Eutheria</taxon>
        <taxon>Euarchontoglires</taxon>
        <taxon>Glires</taxon>
        <taxon>Rodentia</taxon>
        <taxon>Myomorpha</taxon>
        <taxon>Muroidea</taxon>
        <taxon>Muridae</taxon>
        <taxon>Murinae</taxon>
        <taxon>Rattus</taxon>
    </lineage>
</organism>
<accession>F7F1S0</accession>
<dbReference type="Bgee" id="ENSRNOG00000010721">
    <property type="expression patterns" value="Expressed in thymus and 18 other cell types or tissues"/>
</dbReference>
<feature type="region of interest" description="Disordered" evidence="2">
    <location>
        <begin position="152"/>
        <end position="253"/>
    </location>
</feature>
<reference evidence="3" key="2">
    <citation type="submission" date="2025-08" db="UniProtKB">
        <authorList>
            <consortium name="Ensembl"/>
        </authorList>
    </citation>
    <scope>IDENTIFICATION</scope>
    <source>
        <strain evidence="3">Brown Norway</strain>
    </source>
</reference>
<sequence length="840" mass="93087">MPVSRFAGRLRKDSSIEMIRTSLAHRKSLSQKENRHRVYERNRHFGLRDVNVPLEGRDLVNIHEMSQDLTLENASSKTKSVKMVLSDQRKQLLQKYKEEKQLQKLKEQREKAKVFKVGLYRPAAPGFLVADQRGVKAEPQKAFPYTGRITRSKARDHMEQSKTGSRNIPQAAQFGQRQISEKKPLDREKKVMQPMGPTSGKAAGSVAATQRAKQMAGTVPSTTRKPVTRATNENGSERRGPSRGRPAGKAEGELDKIISSQGIALGSEEKHLQSQSSVTNEVESLQETVPAKGRERESFAPERCAFQPPRGLKTYQVAPLSPRSANAFLTPSCDWNHLRPEVATAQDTANEVLVQQESNKSQFGLDSQTDSRKERGLNQKDASTPNSDHLSVKGITSSEAGDGQTGQPQHDVPYFRKILQSETDRLNSHCLDWEKKLELDIPDDAKDLIRTAVGQTRLLIMERFRQFEGLVDNCEYKRGEKETTCTDLDGFWDMVSFQVDDVTQKFNNLMKLEESGWKDNNNPSKKVIRGLPTPAGPHLFCQTVLLTGDQPSPHKKIVPGKTSKAKQDEDGRTAARSRLAAIKNAMKDRLRQEAQAQAAVPEIPTAADKIVFDAGFFRIESPVKSFSVLSSERRSQFGAHVSASRAVPEGRAAGDLLRQKTPLKRPDPQSSTIEHVDRTFSDGLESRCSQVEDILCPVQQDSSDVERDVNKIKVKMESFSVATMNLPLPAGEVAGDANSNQKDAVSAAAVEGVGSAVLSQDVLMSHPETNAFSQRDSLQEGAELSQSVLLHKSLTSECHLLGPPDLSCTSPCTREDTRQQDRGRQFSFGGNLIVFSPLRP</sequence>
<name>F7F1S0_RAT</name>
<reference evidence="3" key="1">
    <citation type="submission" date="2024-01" db="EMBL/GenBank/DDBJ databases">
        <title>GRCr8: a new rat reference genome assembly contstructed from accurate long reads and long range scaffolding.</title>
        <authorList>
            <person name="Doris P.A."/>
            <person name="Kalbfleisch T."/>
            <person name="Li K."/>
            <person name="Howe K."/>
            <person name="Wood J."/>
        </authorList>
    </citation>
    <scope>NUCLEOTIDE SEQUENCE [LARGE SCALE GENOMIC DNA]</scope>
    <source>
        <strain evidence="3">Brown Norway</strain>
    </source>
</reference>
<dbReference type="Proteomes" id="UP000002494">
    <property type="component" value="Chromosome 15"/>
</dbReference>
<feature type="compositionally biased region" description="Polar residues" evidence="2">
    <location>
        <begin position="273"/>
        <end position="287"/>
    </location>
</feature>
<dbReference type="eggNOG" id="KOG3971">
    <property type="taxonomic scope" value="Eukaryota"/>
</dbReference>
<evidence type="ECO:0000313" key="5">
    <source>
        <dbReference type="RGD" id="1311247"/>
    </source>
</evidence>
<dbReference type="Pfam" id="PF03359">
    <property type="entry name" value="GKAP"/>
    <property type="match status" value="1"/>
</dbReference>
<gene>
    <name evidence="3 5" type="primary">Dlgap5</name>
</gene>
<dbReference type="PaxDb" id="10116-ENSRNOP00000015553"/>
<dbReference type="HOGENOM" id="CLU_018126_0_0_1"/>
<feature type="compositionally biased region" description="Basic and acidic residues" evidence="2">
    <location>
        <begin position="179"/>
        <end position="191"/>
    </location>
</feature>
<feature type="region of interest" description="Disordered" evidence="2">
    <location>
        <begin position="551"/>
        <end position="573"/>
    </location>
</feature>
<feature type="compositionally biased region" description="Basic and acidic residues" evidence="2">
    <location>
        <begin position="369"/>
        <end position="378"/>
    </location>
</feature>
<feature type="compositionally biased region" description="Polar residues" evidence="2">
    <location>
        <begin position="219"/>
        <end position="234"/>
    </location>
</feature>
<dbReference type="GeneTree" id="ENSGT00940000158652"/>
<dbReference type="PANTHER" id="PTHR12353">
    <property type="entry name" value="DISKS LARGE-ASSOCIATED PROTEIN DAP SAP90/PSD-95-ASSOCIATED PROTEIN"/>
    <property type="match status" value="1"/>
</dbReference>
<evidence type="ECO:0000313" key="3">
    <source>
        <dbReference type="Ensembl" id="ENSRNOP00000015553.6"/>
    </source>
</evidence>
<feature type="compositionally biased region" description="Polar residues" evidence="2">
    <location>
        <begin position="355"/>
        <end position="368"/>
    </location>
</feature>
<proteinExistence type="inferred from homology"/>
<protein>
    <submittedName>
        <fullName evidence="3">DLG associated protein 5</fullName>
    </submittedName>
</protein>
<dbReference type="InterPro" id="IPR005026">
    <property type="entry name" value="SAPAP"/>
</dbReference>
<dbReference type="OMA" id="PFDMPML"/>
<evidence type="ECO:0000313" key="4">
    <source>
        <dbReference type="Proteomes" id="UP000002494"/>
    </source>
</evidence>
<feature type="region of interest" description="Disordered" evidence="2">
    <location>
        <begin position="268"/>
        <end position="299"/>
    </location>
</feature>
<dbReference type="PANTHER" id="PTHR12353:SF1">
    <property type="entry name" value="DISKS LARGE-ASSOCIATED PROTEIN 5"/>
    <property type="match status" value="1"/>
</dbReference>
<dbReference type="Ensembl" id="ENSRNOT00000015553.7">
    <property type="protein sequence ID" value="ENSRNOP00000015553.6"/>
    <property type="gene ID" value="ENSRNOG00000010721.7"/>
</dbReference>
<feature type="compositionally biased region" description="Polar residues" evidence="2">
    <location>
        <begin position="380"/>
        <end position="399"/>
    </location>
</feature>
<reference evidence="3" key="3">
    <citation type="submission" date="2025-09" db="UniProtKB">
        <authorList>
            <consortium name="Ensembl"/>
        </authorList>
    </citation>
    <scope>IDENTIFICATION</scope>
    <source>
        <strain evidence="3">Brown Norway</strain>
    </source>
</reference>
<keyword evidence="4" id="KW-1185">Reference proteome</keyword>
<evidence type="ECO:0000256" key="1">
    <source>
        <dbReference type="ARBA" id="ARBA00008839"/>
    </source>
</evidence>
<dbReference type="RGD" id="1311247">
    <property type="gene designation" value="Dlgap5"/>
</dbReference>
<dbReference type="STRING" id="10116.ENSRNOP00000015553"/>